<protein>
    <recommendedName>
        <fullName evidence="2">Methylthioribose-1-phosphate isomerase</fullName>
        <shortName evidence="2">M1Pi</shortName>
        <shortName evidence="2">MTR-1-P isomerase</shortName>
        <ecNumber evidence="2">5.3.1.23</ecNumber>
    </recommendedName>
    <alternativeName>
        <fullName evidence="2">S-methyl-5-thioribose-1-phosphate isomerase</fullName>
    </alternativeName>
</protein>
<dbReference type="NCBIfam" id="TIGR00524">
    <property type="entry name" value="eIF-2B_rel"/>
    <property type="match status" value="1"/>
</dbReference>
<gene>
    <name evidence="2 3" type="primary">mtnA</name>
    <name evidence="3" type="ORF">SV7mr_09360</name>
</gene>
<comment type="similarity">
    <text evidence="2">Belongs to the EIF-2B alpha/beta/delta subunits family. MtnA subfamily.</text>
</comment>
<dbReference type="SUPFAM" id="SSF100950">
    <property type="entry name" value="NagB/RpiA/CoA transferase-like"/>
    <property type="match status" value="1"/>
</dbReference>
<dbReference type="InterPro" id="IPR005251">
    <property type="entry name" value="IF-M1Pi"/>
</dbReference>
<dbReference type="EC" id="5.3.1.23" evidence="2"/>
<dbReference type="GO" id="GO:0019509">
    <property type="term" value="P:L-methionine salvage from methylthioadenosine"/>
    <property type="evidence" value="ECO:0007669"/>
    <property type="project" value="UniProtKB-UniRule"/>
</dbReference>
<evidence type="ECO:0000256" key="1">
    <source>
        <dbReference type="ARBA" id="ARBA00023235"/>
    </source>
</evidence>
<comment type="pathway">
    <text evidence="2">Amino-acid biosynthesis; L-methionine biosynthesis via salvage pathway; L-methionine from S-methyl-5-thio-alpha-D-ribose 1-phosphate: step 1/6.</text>
</comment>
<keyword evidence="2" id="KW-0028">Amino-acid biosynthesis</keyword>
<dbReference type="InterPro" id="IPR027363">
    <property type="entry name" value="M1Pi_N"/>
</dbReference>
<dbReference type="Gene3D" id="1.20.120.420">
    <property type="entry name" value="translation initiation factor eif-2b, domain 1"/>
    <property type="match status" value="1"/>
</dbReference>
<dbReference type="FunFam" id="1.20.120.420:FF:000003">
    <property type="entry name" value="Methylthioribose-1-phosphate isomerase"/>
    <property type="match status" value="1"/>
</dbReference>
<feature type="active site" description="Proton donor" evidence="2">
    <location>
        <position position="240"/>
    </location>
</feature>
<dbReference type="EMBL" id="CP036272">
    <property type="protein sequence ID" value="QDT58443.1"/>
    <property type="molecule type" value="Genomic_DNA"/>
</dbReference>
<evidence type="ECO:0000313" key="3">
    <source>
        <dbReference type="EMBL" id="QDT58443.1"/>
    </source>
</evidence>
<reference evidence="3 4" key="1">
    <citation type="submission" date="2019-02" db="EMBL/GenBank/DDBJ databases">
        <title>Deep-cultivation of Planctomycetes and their phenomic and genomic characterization uncovers novel biology.</title>
        <authorList>
            <person name="Wiegand S."/>
            <person name="Jogler M."/>
            <person name="Boedeker C."/>
            <person name="Pinto D."/>
            <person name="Vollmers J."/>
            <person name="Rivas-Marin E."/>
            <person name="Kohn T."/>
            <person name="Peeters S.H."/>
            <person name="Heuer A."/>
            <person name="Rast P."/>
            <person name="Oberbeckmann S."/>
            <person name="Bunk B."/>
            <person name="Jeske O."/>
            <person name="Meyerdierks A."/>
            <person name="Storesund J.E."/>
            <person name="Kallscheuer N."/>
            <person name="Luecker S."/>
            <person name="Lage O.M."/>
            <person name="Pohl T."/>
            <person name="Merkel B.J."/>
            <person name="Hornburger P."/>
            <person name="Mueller R.-W."/>
            <person name="Bruemmer F."/>
            <person name="Labrenz M."/>
            <person name="Spormann A.M."/>
            <person name="Op den Camp H."/>
            <person name="Overmann J."/>
            <person name="Amann R."/>
            <person name="Jetten M.S.M."/>
            <person name="Mascher T."/>
            <person name="Medema M.H."/>
            <person name="Devos D.P."/>
            <person name="Kaster A.-K."/>
            <person name="Ovreas L."/>
            <person name="Rohde M."/>
            <person name="Galperin M.Y."/>
            <person name="Jogler C."/>
        </authorList>
    </citation>
    <scope>NUCLEOTIDE SEQUENCE [LARGE SCALE GENOMIC DNA]</scope>
    <source>
        <strain evidence="3 4">SV_7m_r</strain>
    </source>
</reference>
<dbReference type="NCBIfam" id="TIGR00512">
    <property type="entry name" value="salvage_mtnA"/>
    <property type="match status" value="1"/>
</dbReference>
<keyword evidence="1 2" id="KW-0413">Isomerase</keyword>
<organism evidence="3 4">
    <name type="scientific">Stieleria bergensis</name>
    <dbReference type="NCBI Taxonomy" id="2528025"/>
    <lineage>
        <taxon>Bacteria</taxon>
        <taxon>Pseudomonadati</taxon>
        <taxon>Planctomycetota</taxon>
        <taxon>Planctomycetia</taxon>
        <taxon>Pirellulales</taxon>
        <taxon>Pirellulaceae</taxon>
        <taxon>Stieleria</taxon>
    </lineage>
</organism>
<feature type="binding site" evidence="2">
    <location>
        <position position="199"/>
    </location>
    <ligand>
        <name>substrate</name>
    </ligand>
</feature>
<dbReference type="InterPro" id="IPR037171">
    <property type="entry name" value="NagB/RpiA_transferase-like"/>
</dbReference>
<dbReference type="PANTHER" id="PTHR43475">
    <property type="entry name" value="METHYLTHIORIBOSE-1-PHOSPHATE ISOMERASE"/>
    <property type="match status" value="1"/>
</dbReference>
<dbReference type="Gene3D" id="3.40.50.10470">
    <property type="entry name" value="Translation initiation factor eif-2b, domain 2"/>
    <property type="match status" value="1"/>
</dbReference>
<dbReference type="Proteomes" id="UP000315003">
    <property type="component" value="Chromosome"/>
</dbReference>
<keyword evidence="2" id="KW-0486">Methionine biosynthesis</keyword>
<comment type="function">
    <text evidence="2">Catalyzes the interconversion of methylthioribose-1-phosphate (MTR-1-P) into methylthioribulose-1-phosphate (MTRu-1-P).</text>
</comment>
<dbReference type="InterPro" id="IPR011559">
    <property type="entry name" value="Initiation_fac_2B_a/b/d"/>
</dbReference>
<dbReference type="NCBIfam" id="NF004326">
    <property type="entry name" value="PRK05720.1"/>
    <property type="match status" value="1"/>
</dbReference>
<dbReference type="InterPro" id="IPR042529">
    <property type="entry name" value="IF_2B-like_C"/>
</dbReference>
<keyword evidence="4" id="KW-1185">Reference proteome</keyword>
<feature type="binding site" evidence="2">
    <location>
        <position position="95"/>
    </location>
    <ligand>
        <name>substrate</name>
    </ligand>
</feature>
<sequence length="353" mass="37873">MTAPETLQFENETLILIDQTLLPQELTYFHCQSVAQTFDAIKRLVVRGAPAIGIAAAYGVCLTAPSSDQGHQAAYQPGASQADYLAAIDYLATSRPTAVNLFWALDRMREIVETTALPQLRETLLSEARAIHEHDRTMCHAIGRHGAGLLQESRSILTHCNAGGLATSTWGTALAPIYCLQEQGRKPKVFADETRPLLQGGRLTAWELSQAGVDVTVITDSMAGSLMRLGKIDAVIVGADRISASGDVANKIGTYPVAVLAKHHGLPFYVAAPTNTFDLKLMSGDDIPIEQRDRDEVAAPYGIKIVPDQASVLNPAFDVTPASYVDAIITEQGIIAEPNAEKIAEHFASASAN</sequence>
<dbReference type="FunFam" id="3.40.50.10470:FF:000006">
    <property type="entry name" value="Methylthioribose-1-phosphate isomerase"/>
    <property type="match status" value="1"/>
</dbReference>
<dbReference type="Pfam" id="PF01008">
    <property type="entry name" value="IF-2B"/>
    <property type="match status" value="1"/>
</dbReference>
<dbReference type="AlphaFoldDB" id="A0A517SQQ1"/>
<proteinExistence type="inferred from homology"/>
<feature type="binding site" evidence="2">
    <location>
        <begin position="250"/>
        <end position="251"/>
    </location>
    <ligand>
        <name>substrate</name>
    </ligand>
</feature>
<dbReference type="RefSeq" id="WP_145269606.1">
    <property type="nucleotide sequence ID" value="NZ_CP036272.1"/>
</dbReference>
<dbReference type="InterPro" id="IPR000649">
    <property type="entry name" value="IF-2B-related"/>
</dbReference>
<evidence type="ECO:0000256" key="2">
    <source>
        <dbReference type="HAMAP-Rule" id="MF_01678"/>
    </source>
</evidence>
<evidence type="ECO:0000313" key="4">
    <source>
        <dbReference type="Proteomes" id="UP000315003"/>
    </source>
</evidence>
<dbReference type="HAMAP" id="MF_01678">
    <property type="entry name" value="Salvage_MtnA"/>
    <property type="match status" value="1"/>
</dbReference>
<dbReference type="GO" id="GO:0046523">
    <property type="term" value="F:S-methyl-5-thioribose-1-phosphate isomerase activity"/>
    <property type="evidence" value="ECO:0007669"/>
    <property type="project" value="UniProtKB-UniRule"/>
</dbReference>
<accession>A0A517SQQ1</accession>
<feature type="site" description="Transition state stabilizer" evidence="2">
    <location>
        <position position="160"/>
    </location>
</feature>
<dbReference type="OrthoDB" id="9803436at2"/>
<dbReference type="PANTHER" id="PTHR43475:SF1">
    <property type="entry name" value="METHYLTHIORIBOSE-1-PHOSPHATE ISOMERASE"/>
    <property type="match status" value="1"/>
</dbReference>
<name>A0A517SQQ1_9BACT</name>
<comment type="catalytic activity">
    <reaction evidence="2">
        <text>5-(methylsulfanyl)-alpha-D-ribose 1-phosphate = 5-(methylsulfanyl)-D-ribulose 1-phosphate</text>
        <dbReference type="Rhea" id="RHEA:19989"/>
        <dbReference type="ChEBI" id="CHEBI:58533"/>
        <dbReference type="ChEBI" id="CHEBI:58548"/>
        <dbReference type="EC" id="5.3.1.23"/>
    </reaction>
</comment>
<dbReference type="UniPathway" id="UPA00904">
    <property type="reaction ID" value="UER00874"/>
</dbReference>
<feature type="binding site" evidence="2">
    <location>
        <begin position="47"/>
        <end position="49"/>
    </location>
    <ligand>
        <name>substrate</name>
    </ligand>
</feature>